<dbReference type="PROSITE" id="PS50294">
    <property type="entry name" value="WD_REPEATS_REGION"/>
    <property type="match status" value="1"/>
</dbReference>
<evidence type="ECO:0000256" key="4">
    <source>
        <dbReference type="ARBA" id="ARBA00007410"/>
    </source>
</evidence>
<evidence type="ECO:0000256" key="11">
    <source>
        <dbReference type="ARBA" id="ARBA00022989"/>
    </source>
</evidence>
<gene>
    <name evidence="24" type="ORF">XELAEV_18032728mg</name>
</gene>
<dbReference type="Pfam" id="PF24017">
    <property type="entry name" value="Beta-prop_SCAP"/>
    <property type="match status" value="1"/>
</dbReference>
<evidence type="ECO:0000256" key="21">
    <source>
        <dbReference type="PROSITE-ProRule" id="PRU00221"/>
    </source>
</evidence>
<evidence type="ECO:0000256" key="17">
    <source>
        <dbReference type="ARBA" id="ARBA00023180"/>
    </source>
</evidence>
<evidence type="ECO:0000256" key="12">
    <source>
        <dbReference type="ARBA" id="ARBA00023034"/>
    </source>
</evidence>
<dbReference type="InterPro" id="IPR036322">
    <property type="entry name" value="WD40_repeat_dom_sf"/>
</dbReference>
<dbReference type="InterPro" id="IPR001680">
    <property type="entry name" value="WD40_rpt"/>
</dbReference>
<dbReference type="PROSITE" id="PS50156">
    <property type="entry name" value="SSD"/>
    <property type="match status" value="1"/>
</dbReference>
<evidence type="ECO:0000256" key="13">
    <source>
        <dbReference type="ARBA" id="ARBA00023098"/>
    </source>
</evidence>
<comment type="subcellular location">
    <subcellularLocation>
        <location evidence="2">Cytoplasmic vesicle</location>
        <location evidence="2">COPII-coated vesicle membrane</location>
        <topology evidence="2">Multi-pass membrane protein</topology>
    </subcellularLocation>
    <subcellularLocation>
        <location evidence="1">Endoplasmic reticulum membrane</location>
        <topology evidence="1">Multi-pass membrane protein</topology>
    </subcellularLocation>
    <subcellularLocation>
        <location evidence="3">Golgi apparatus membrane</location>
        <topology evidence="3">Multi-pass membrane protein</topology>
    </subcellularLocation>
</comment>
<dbReference type="Pfam" id="PF24006">
    <property type="entry name" value="SCAP_N"/>
    <property type="match status" value="1"/>
</dbReference>
<evidence type="ECO:0000256" key="18">
    <source>
        <dbReference type="ARBA" id="ARBA00023221"/>
    </source>
</evidence>
<dbReference type="InterPro" id="IPR019775">
    <property type="entry name" value="WD40_repeat_CS"/>
</dbReference>
<evidence type="ECO:0000259" key="23">
    <source>
        <dbReference type="PROSITE" id="PS50156"/>
    </source>
</evidence>
<dbReference type="GO" id="GO:0032933">
    <property type="term" value="P:SREBP signaling pathway"/>
    <property type="evidence" value="ECO:0007669"/>
    <property type="project" value="InterPro"/>
</dbReference>
<reference evidence="25" key="1">
    <citation type="journal article" date="2016" name="Nature">
        <title>Genome evolution in the allotetraploid frog Xenopus laevis.</title>
        <authorList>
            <person name="Session A.M."/>
            <person name="Uno Y."/>
            <person name="Kwon T."/>
            <person name="Chapman J.A."/>
            <person name="Toyoda A."/>
            <person name="Takahashi S."/>
            <person name="Fukui A."/>
            <person name="Hikosaka A."/>
            <person name="Suzuki A."/>
            <person name="Kondo M."/>
            <person name="van Heeringen S.J."/>
            <person name="Quigley I."/>
            <person name="Heinz S."/>
            <person name="Ogino H."/>
            <person name="Ochi H."/>
            <person name="Hellsten U."/>
            <person name="Lyons J.B."/>
            <person name="Simakov O."/>
            <person name="Putnam N."/>
            <person name="Stites J."/>
            <person name="Kuroki Y."/>
            <person name="Tanaka T."/>
            <person name="Michiue T."/>
            <person name="Watanabe M."/>
            <person name="Bogdanovic O."/>
            <person name="Lister R."/>
            <person name="Georgiou G."/>
            <person name="Paranjpe S.S."/>
            <person name="van Kruijsbergen I."/>
            <person name="Shu S."/>
            <person name="Carlson J."/>
            <person name="Kinoshita T."/>
            <person name="Ohta Y."/>
            <person name="Mawaribuchi S."/>
            <person name="Jenkins J."/>
            <person name="Grimwood J."/>
            <person name="Schmutz J."/>
            <person name="Mitros T."/>
            <person name="Mozaffari S.V."/>
            <person name="Suzuki Y."/>
            <person name="Haramoto Y."/>
            <person name="Yamamoto T.S."/>
            <person name="Takagi C."/>
            <person name="Heald R."/>
            <person name="Miller K."/>
            <person name="Haudenschild C."/>
            <person name="Kitzman J."/>
            <person name="Nakayama T."/>
            <person name="Izutsu Y."/>
            <person name="Robert J."/>
            <person name="Fortriede J."/>
            <person name="Burns K."/>
            <person name="Lotay V."/>
            <person name="Karimi K."/>
            <person name="Yasuoka Y."/>
            <person name="Dichmann D.S."/>
            <person name="Flajnik M.F."/>
            <person name="Houston D.W."/>
            <person name="Shendure J."/>
            <person name="DuPasquier L."/>
            <person name="Vize P.D."/>
            <person name="Zorn A.M."/>
            <person name="Ito M."/>
            <person name="Marcotte E.M."/>
            <person name="Wallingford J.B."/>
            <person name="Ito Y."/>
            <person name="Asashima M."/>
            <person name="Ueno N."/>
            <person name="Matsuda Y."/>
            <person name="Veenstra G.J."/>
            <person name="Fujiyama A."/>
            <person name="Harland R.M."/>
            <person name="Taira M."/>
            <person name="Rokhsar D.S."/>
        </authorList>
    </citation>
    <scope>NUCLEOTIDE SEQUENCE [LARGE SCALE GENOMIC DNA]</scope>
    <source>
        <strain evidence="25">J</strain>
    </source>
</reference>
<dbReference type="InterPro" id="IPR000731">
    <property type="entry name" value="SSD"/>
</dbReference>
<dbReference type="InterPro" id="IPR015943">
    <property type="entry name" value="WD40/YVTN_repeat-like_dom_sf"/>
</dbReference>
<dbReference type="GO" id="GO:0032936">
    <property type="term" value="C:SREBP-SCAP complex"/>
    <property type="evidence" value="ECO:0007669"/>
    <property type="project" value="TreeGrafter"/>
</dbReference>
<evidence type="ECO:0000313" key="24">
    <source>
        <dbReference type="EMBL" id="OCT73764.1"/>
    </source>
</evidence>
<feature type="domain" description="SSD" evidence="23">
    <location>
        <begin position="282"/>
        <end position="440"/>
    </location>
</feature>
<comment type="similarity">
    <text evidence="4">Belongs to the WD repeat SCAP family.</text>
</comment>
<dbReference type="PROSITE" id="PS00678">
    <property type="entry name" value="WD_REPEATS_1"/>
    <property type="match status" value="1"/>
</dbReference>
<name>A0A974CI47_XENLA</name>
<dbReference type="InterPro" id="IPR030225">
    <property type="entry name" value="SCAP"/>
</dbReference>
<dbReference type="InterPro" id="IPR057041">
    <property type="entry name" value="SCAP_N"/>
</dbReference>
<evidence type="ECO:0000256" key="8">
    <source>
        <dbReference type="ARBA" id="ARBA00022692"/>
    </source>
</evidence>
<keyword evidence="8 22" id="KW-0812">Transmembrane</keyword>
<dbReference type="SMART" id="SM00320">
    <property type="entry name" value="WD40"/>
    <property type="match status" value="6"/>
</dbReference>
<evidence type="ECO:0000256" key="6">
    <source>
        <dbReference type="ARBA" id="ARBA00022548"/>
    </source>
</evidence>
<keyword evidence="16" id="KW-1207">Sterol metabolism</keyword>
<keyword evidence="13" id="KW-0443">Lipid metabolism</keyword>
<dbReference type="OMA" id="QECCKIA"/>
<evidence type="ECO:0000256" key="2">
    <source>
        <dbReference type="ARBA" id="ARBA00004557"/>
    </source>
</evidence>
<proteinExistence type="inferred from homology"/>
<keyword evidence="7 21" id="KW-0853">WD repeat</keyword>
<sequence>MPLIDKLRERISRAFYSHGLLCASYPIPIIILTALCILASCYPLLKLPLPGTGPVEYVTSVKDYSPPPLEPNPEDHSDQPDWYVGLPVAYIQQVLVKAVVSPWDKDFLAVDVFRSPLSRVFPLVEEIRNHVLRDKSQEKSLEDVCLQVTDLLPGLKKFRDKLPEHGCLLLSPANFWQNSQEQFSSDPDLIRTIHQHEPKTLQTSATLKDLLFGVPGKQSGVSLYNLKRIVSYTVTIALRRYNATFLDSLRSRLKRQHPSTNSSAASQHIVHVHFKEEIGIAELIPLVTTYIILFAYIYFSTRKIDLVKSKWGLALAAVVTVLSSLLMSVGLCTLFGLTPTLNGGEIFPYLVVVIGLENVLVLTKSVVSTPVDLEVKLRIAQGLSNESWFIMKNMATELGIILIGYFTLVPAIQEFCLFAVVGLVSDFFLQMFFFTTVLSIDIRRMELADLNKRIPAEACIPPPKPGAKRYDRQPTLRPATPHTITLQSLRNLRLPKRLRLVYFFARTRLAQRIIMAGTVVWIGILVYTDPAGLRNYLTVHVTEQSPLGGAVIPPIPVPVLSASNPHGPLSAVFPTGSSQLLENQSQRDSKEVIDSLSSRIWEESQPEDKSKERAAEIEDKAHTQVTWGSEDEETWRKLSFRHWPTLFSYYNITLAKKYISILPMIPVTLYLTPQEVSDARHPQEAQHSHPYLQREGKPDEAWARVEAKGAEQPTENQTPADVTLYKVAALGLASGIFLVLFFFLLYRLLCPKNYGQNGVSHGRRKKGDLPCDDYGYSPPETEIVPLVLRGHHMDIECLASDKMLLVSCCLAGQIRVWDAQSGDCLTIIPKPSLRRESSGVFEYQDNWEPTPECKYNPEESLENGYQLKRRTLHPPLFSDQPDLTSLIDTNFSDQPDLTSLIDTNFSEQPANEESGARQRLNCIKQESPPIGYDFSSLVQKVYEEHEVSSFGSFPLVLPPAPYGQCQLSSGRRSQTPAGCVDGSCARRKSSTEETTGYCNGSSSPAPSWTDSFESSVWSLGLQGNLIVVGRSNGNLEVWDAIEGSLRCSNCDGQSGITSLVFLNHRVVVARLNGSMDFYCLDSQKSTNQLQFRGAANRSNVPSSPLYSTDDVIGCQRTHTVACAHRKPITALKAAAGRLVTGSQDHTVRIYRLEDACCLFTLQGHSGGITAIYIDETMVLASGGQDGAICLWDVLTGSRVSHMFGHRGDVTSLLCTASCVISSGLDDVISIWDRSTAIKLYSIQQDLGCGSSLGLISDNLLVTGGLGCVSFWDVGYGDLLQTVYLGKCEDSQPARHILVLDNSAIVCDFGSELSLVYVPSVLEKLD</sequence>
<keyword evidence="15 22" id="KW-0472">Membrane</keyword>
<feature type="transmembrane region" description="Helical" evidence="22">
    <location>
        <begin position="278"/>
        <end position="299"/>
    </location>
</feature>
<keyword evidence="17" id="KW-0325">Glycoprotein</keyword>
<keyword evidence="12" id="KW-0333">Golgi apparatus</keyword>
<organism evidence="24 25">
    <name type="scientific">Xenopus laevis</name>
    <name type="common">African clawed frog</name>
    <dbReference type="NCBI Taxonomy" id="8355"/>
    <lineage>
        <taxon>Eukaryota</taxon>
        <taxon>Metazoa</taxon>
        <taxon>Chordata</taxon>
        <taxon>Craniata</taxon>
        <taxon>Vertebrata</taxon>
        <taxon>Euteleostomi</taxon>
        <taxon>Amphibia</taxon>
        <taxon>Batrachia</taxon>
        <taxon>Anura</taxon>
        <taxon>Pipoidea</taxon>
        <taxon>Pipidae</taxon>
        <taxon>Xenopodinae</taxon>
        <taxon>Xenopus</taxon>
        <taxon>Xenopus</taxon>
    </lineage>
</organism>
<dbReference type="GO" id="GO:0032934">
    <property type="term" value="F:sterol binding"/>
    <property type="evidence" value="ECO:0007669"/>
    <property type="project" value="InterPro"/>
</dbReference>
<dbReference type="PANTHER" id="PTHR46378:SF1">
    <property type="entry name" value="STEROL REGULATORY ELEMENT-BINDING PROTEIN CLEAVAGE-ACTIVATING PROTEIN"/>
    <property type="match status" value="1"/>
</dbReference>
<dbReference type="GO" id="GO:0005789">
    <property type="term" value="C:endoplasmic reticulum membrane"/>
    <property type="evidence" value="ECO:0007669"/>
    <property type="project" value="UniProtKB-SubCell"/>
</dbReference>
<evidence type="ECO:0000256" key="7">
    <source>
        <dbReference type="ARBA" id="ARBA00022574"/>
    </source>
</evidence>
<dbReference type="Proteomes" id="UP000694892">
    <property type="component" value="Chromosome 6S"/>
</dbReference>
<dbReference type="SUPFAM" id="SSF82866">
    <property type="entry name" value="Multidrug efflux transporter AcrB transmembrane domain"/>
    <property type="match status" value="1"/>
</dbReference>
<feature type="transmembrane region" description="Helical" evidence="22">
    <location>
        <begin position="349"/>
        <end position="373"/>
    </location>
</feature>
<evidence type="ECO:0000256" key="15">
    <source>
        <dbReference type="ARBA" id="ARBA00023136"/>
    </source>
</evidence>
<protein>
    <recommendedName>
        <fullName evidence="5">Sterol regulatory element-binding protein cleavage-activating protein</fullName>
    </recommendedName>
</protein>
<evidence type="ECO:0000256" key="19">
    <source>
        <dbReference type="ARBA" id="ARBA00023329"/>
    </source>
</evidence>
<feature type="repeat" description="WD" evidence="21">
    <location>
        <begin position="1161"/>
        <end position="1201"/>
    </location>
</feature>
<dbReference type="FunFam" id="2.130.10.10:FF:000209">
    <property type="entry name" value="sterol regulatory element-binding protein cleavage-activating protein-like"/>
    <property type="match status" value="1"/>
</dbReference>
<feature type="repeat" description="WD" evidence="21">
    <location>
        <begin position="1202"/>
        <end position="1241"/>
    </location>
</feature>
<evidence type="ECO:0000256" key="3">
    <source>
        <dbReference type="ARBA" id="ARBA00004653"/>
    </source>
</evidence>
<dbReference type="InterPro" id="IPR057042">
    <property type="entry name" value="Beta-prop_SCAP"/>
</dbReference>
<dbReference type="EMBL" id="CM004477">
    <property type="protein sequence ID" value="OCT73764.1"/>
    <property type="molecule type" value="Genomic_DNA"/>
</dbReference>
<dbReference type="PANTHER" id="PTHR46378">
    <property type="entry name" value="STEROL REGULATORY ELEMENT-BINDING PROTEIN CLEAVAGE-ACTIVATING PROTEIN"/>
    <property type="match status" value="1"/>
</dbReference>
<keyword evidence="14" id="KW-0446">Lipid-binding</keyword>
<dbReference type="Gene3D" id="2.130.10.10">
    <property type="entry name" value="YVTN repeat-like/Quinoprotein amine dehydrogenase"/>
    <property type="match status" value="2"/>
</dbReference>
<evidence type="ECO:0000256" key="1">
    <source>
        <dbReference type="ARBA" id="ARBA00004477"/>
    </source>
</evidence>
<dbReference type="GO" id="GO:0008203">
    <property type="term" value="P:cholesterol metabolic process"/>
    <property type="evidence" value="ECO:0007669"/>
    <property type="project" value="UniProtKB-KW"/>
</dbReference>
<dbReference type="Pfam" id="PF00400">
    <property type="entry name" value="WD40"/>
    <property type="match status" value="1"/>
</dbReference>
<dbReference type="Pfam" id="PF12349">
    <property type="entry name" value="Sterol-sensing"/>
    <property type="match status" value="1"/>
</dbReference>
<evidence type="ECO:0000313" key="25">
    <source>
        <dbReference type="Proteomes" id="UP000694892"/>
    </source>
</evidence>
<evidence type="ECO:0000256" key="16">
    <source>
        <dbReference type="ARBA" id="ARBA00023166"/>
    </source>
</evidence>
<dbReference type="GO" id="GO:0000139">
    <property type="term" value="C:Golgi membrane"/>
    <property type="evidence" value="ECO:0007669"/>
    <property type="project" value="UniProtKB-SubCell"/>
</dbReference>
<dbReference type="SUPFAM" id="SSF50978">
    <property type="entry name" value="WD40 repeat-like"/>
    <property type="match status" value="1"/>
</dbReference>
<feature type="transmembrane region" description="Helical" evidence="22">
    <location>
        <begin position="394"/>
        <end position="412"/>
    </location>
</feature>
<keyword evidence="10" id="KW-0256">Endoplasmic reticulum</keyword>
<evidence type="ECO:0000256" key="10">
    <source>
        <dbReference type="ARBA" id="ARBA00022824"/>
    </source>
</evidence>
<dbReference type="InterPro" id="IPR053958">
    <property type="entry name" value="HMGCR/SNAP/NPC1-like_SSD"/>
</dbReference>
<dbReference type="GO" id="GO:0045540">
    <property type="term" value="P:regulation of cholesterol biosynthetic process"/>
    <property type="evidence" value="ECO:0007669"/>
    <property type="project" value="TreeGrafter"/>
</dbReference>
<feature type="transmembrane region" description="Helical" evidence="22">
    <location>
        <begin position="20"/>
        <end position="45"/>
    </location>
</feature>
<evidence type="ECO:0000256" key="14">
    <source>
        <dbReference type="ARBA" id="ARBA00023121"/>
    </source>
</evidence>
<evidence type="ECO:0000256" key="20">
    <source>
        <dbReference type="ARBA" id="ARBA00045958"/>
    </source>
</evidence>
<keyword evidence="18" id="KW-0753">Steroid metabolism</keyword>
<feature type="transmembrane region" description="Helical" evidence="22">
    <location>
        <begin position="311"/>
        <end position="337"/>
    </location>
</feature>
<keyword evidence="6" id="KW-0153">Cholesterol metabolism</keyword>
<evidence type="ECO:0000256" key="9">
    <source>
        <dbReference type="ARBA" id="ARBA00022737"/>
    </source>
</evidence>
<keyword evidence="19" id="KW-0968">Cytoplasmic vesicle</keyword>
<dbReference type="GO" id="GO:0012507">
    <property type="term" value="C:ER to Golgi transport vesicle membrane"/>
    <property type="evidence" value="ECO:0007669"/>
    <property type="project" value="UniProtKB-SubCell"/>
</dbReference>
<keyword evidence="9" id="KW-0677">Repeat</keyword>
<accession>A0A974CI47</accession>
<dbReference type="PROSITE" id="PS50082">
    <property type="entry name" value="WD_REPEATS_2"/>
    <property type="match status" value="2"/>
</dbReference>
<evidence type="ECO:0000256" key="22">
    <source>
        <dbReference type="SAM" id="Phobius"/>
    </source>
</evidence>
<dbReference type="FunFam" id="2.130.10.10:FF:000391">
    <property type="entry name" value="sterol regulatory element-binding protein cleavage-activating protein-like"/>
    <property type="match status" value="1"/>
</dbReference>
<comment type="function">
    <text evidence="20">Escort protein required for cholesterol as well as lipid homeostasis. Regulates export of the SCAP-SREBP complex from the endoplasmic reticulum to the Golgi upon low cholesterol, thereby regulating the processing of sterol regulatory element-binding proteins (SREBPs) SREBF1/SREBP1 and SREBF2/SREBP2. At high sterol concentrations, formation of a ternary complex with INSIG (INSIG1 or INSIG2) leads to mask the ER export signal in SCAP, promoting retention of the complex in the endoplasmic reticulum. Low sterol concentrations trigger release of INSIG, a conformational change in the SSD domain of SCAP, unmasking of the ER export signal, promoting recruitment into COPII-coated vesicles and transport of the SCAP-SREBP to the Golgi: in the Golgi, SREBPs are then processed, releasing the transcription factor fragment of SREBPs from the membrane, its import into the nucleus and up-regulation of LDLR, INSIG1 and the mevalonate pathway. Binds cholesterol via its SSD domain.</text>
</comment>
<feature type="transmembrane region" description="Helical" evidence="22">
    <location>
        <begin position="509"/>
        <end position="527"/>
    </location>
</feature>
<feature type="transmembrane region" description="Helical" evidence="22">
    <location>
        <begin position="724"/>
        <end position="746"/>
    </location>
</feature>
<evidence type="ECO:0000256" key="5">
    <source>
        <dbReference type="ARBA" id="ARBA00019541"/>
    </source>
</evidence>
<keyword evidence="11 22" id="KW-1133">Transmembrane helix</keyword>